<evidence type="ECO:0000256" key="1">
    <source>
        <dbReference type="SAM" id="Phobius"/>
    </source>
</evidence>
<protein>
    <recommendedName>
        <fullName evidence="4">Histidine kinase N-terminal 7TM region domain-containing protein</fullName>
    </recommendedName>
</protein>
<comment type="caution">
    <text evidence="2">The sequence shown here is derived from an EMBL/GenBank/DDBJ whole genome shotgun (WGS) entry which is preliminary data.</text>
</comment>
<feature type="transmembrane region" description="Helical" evidence="1">
    <location>
        <begin position="36"/>
        <end position="56"/>
    </location>
</feature>
<gene>
    <name evidence="2" type="ORF">UW30_C0017G0021</name>
</gene>
<evidence type="ECO:0000313" key="3">
    <source>
        <dbReference type="Proteomes" id="UP000034736"/>
    </source>
</evidence>
<name>A0A0G1H0C7_9BACT</name>
<keyword evidence="1" id="KW-1133">Transmembrane helix</keyword>
<accession>A0A0G1H0C7</accession>
<keyword evidence="1" id="KW-0812">Transmembrane</keyword>
<organism evidence="2 3">
    <name type="scientific">Candidatus Giovannonibacteria bacterium GW2011_GWA2_44_13b</name>
    <dbReference type="NCBI Taxonomy" id="1618647"/>
    <lineage>
        <taxon>Bacteria</taxon>
        <taxon>Candidatus Giovannoniibacteriota</taxon>
    </lineage>
</organism>
<feature type="transmembrane region" description="Helical" evidence="1">
    <location>
        <begin position="68"/>
        <end position="90"/>
    </location>
</feature>
<feature type="transmembrane region" description="Helical" evidence="1">
    <location>
        <begin position="135"/>
        <end position="154"/>
    </location>
</feature>
<evidence type="ECO:0008006" key="4">
    <source>
        <dbReference type="Google" id="ProtNLM"/>
    </source>
</evidence>
<dbReference type="EMBL" id="LCHU01000017">
    <property type="protein sequence ID" value="KKT40851.1"/>
    <property type="molecule type" value="Genomic_DNA"/>
</dbReference>
<sequence>MTLWVVYPALALVLGVLTSIYLFVAWFRHPKKRPAFILYWSAGLFLMYWFQVPIILTNLGRTTTITAFNFFFAVTFPVTFLALAMIYWGVLDALNIRLNRMLKVLFLAWLLSAAAFFAYHFIIYHGVISTHILPVVGNLVFYLPLRILIIIALARRVMQMDNKKNLGAFGAAFVIGESVLGIFRNLLIVKYVLAYPPQLWYIVLTSLKIFFILQTASIIFLVFGFIFLHRACCRTGN</sequence>
<feature type="transmembrane region" description="Helical" evidence="1">
    <location>
        <begin position="102"/>
        <end position="123"/>
    </location>
</feature>
<dbReference type="AlphaFoldDB" id="A0A0G1H0C7"/>
<feature type="transmembrane region" description="Helical" evidence="1">
    <location>
        <begin position="166"/>
        <end position="187"/>
    </location>
</feature>
<reference evidence="2 3" key="1">
    <citation type="journal article" date="2015" name="Nature">
        <title>rRNA introns, odd ribosomes, and small enigmatic genomes across a large radiation of phyla.</title>
        <authorList>
            <person name="Brown C.T."/>
            <person name="Hug L.A."/>
            <person name="Thomas B.C."/>
            <person name="Sharon I."/>
            <person name="Castelle C.J."/>
            <person name="Singh A."/>
            <person name="Wilkins M.J."/>
            <person name="Williams K.H."/>
            <person name="Banfield J.F."/>
        </authorList>
    </citation>
    <scope>NUCLEOTIDE SEQUENCE [LARGE SCALE GENOMIC DNA]</scope>
</reference>
<evidence type="ECO:0000313" key="2">
    <source>
        <dbReference type="EMBL" id="KKT40851.1"/>
    </source>
</evidence>
<keyword evidence="1" id="KW-0472">Membrane</keyword>
<dbReference type="Proteomes" id="UP000034736">
    <property type="component" value="Unassembled WGS sequence"/>
</dbReference>
<feature type="transmembrane region" description="Helical" evidence="1">
    <location>
        <begin position="199"/>
        <end position="228"/>
    </location>
</feature>
<proteinExistence type="predicted"/>
<feature type="transmembrane region" description="Helical" evidence="1">
    <location>
        <begin position="6"/>
        <end position="24"/>
    </location>
</feature>